<feature type="domain" description="DUF4232" evidence="2">
    <location>
        <begin position="85"/>
        <end position="212"/>
    </location>
</feature>
<proteinExistence type="predicted"/>
<gene>
    <name evidence="3" type="ORF">FJ657_00745</name>
</gene>
<evidence type="ECO:0000313" key="3">
    <source>
        <dbReference type="EMBL" id="TPW77268.1"/>
    </source>
</evidence>
<comment type="caution">
    <text evidence="3">The sequence shown here is derived from an EMBL/GenBank/DDBJ whole genome shotgun (WGS) entry which is preliminary data.</text>
</comment>
<sequence>MSSTAPSRRPSPFRRHSLVVSALAVAGAAVVGLSGCSAPGGDSASGGSSGGASTSPSVTSKPTISVSPPAPSPDPQDPDAPGRQCPDEALKVAVTEDPGGSGAGSTGYDIVFTNTGGGSCELRGYPGVSVVGHGDGTQLGVPAERPSAGPAIQTVSIQPGGAATAVVRVANLQGGGGATGCATATGDGWRVYPPHSFAAVFVPDAGVLACTDSTVWMDFASPVAND</sequence>
<dbReference type="OrthoDB" id="3268346at2"/>
<accession>A0A506Y876</accession>
<dbReference type="Pfam" id="PF14016">
    <property type="entry name" value="DUF4232"/>
    <property type="match status" value="1"/>
</dbReference>
<feature type="region of interest" description="Disordered" evidence="1">
    <location>
        <begin position="35"/>
        <end position="85"/>
    </location>
</feature>
<evidence type="ECO:0000313" key="4">
    <source>
        <dbReference type="Proteomes" id="UP000316252"/>
    </source>
</evidence>
<name>A0A506Y876_9MICO</name>
<reference evidence="3 4" key="1">
    <citation type="submission" date="2019-06" db="EMBL/GenBank/DDBJ databases">
        <authorList>
            <person name="Li F."/>
        </authorList>
    </citation>
    <scope>NUCLEOTIDE SEQUENCE [LARGE SCALE GENOMIC DNA]</scope>
    <source>
        <strain evidence="3 4">10F1D-1</strain>
    </source>
</reference>
<protein>
    <submittedName>
        <fullName evidence="3">DUF4232 domain-containing protein</fullName>
    </submittedName>
</protein>
<dbReference type="InterPro" id="IPR025326">
    <property type="entry name" value="DUF4232"/>
</dbReference>
<dbReference type="Proteomes" id="UP000316252">
    <property type="component" value="Unassembled WGS sequence"/>
</dbReference>
<evidence type="ECO:0000256" key="1">
    <source>
        <dbReference type="SAM" id="MobiDB-lite"/>
    </source>
</evidence>
<dbReference type="AlphaFoldDB" id="A0A506Y876"/>
<dbReference type="EMBL" id="VHQG01000001">
    <property type="protein sequence ID" value="TPW77268.1"/>
    <property type="molecule type" value="Genomic_DNA"/>
</dbReference>
<organism evidence="3 4">
    <name type="scientific">Schumannella soli</name>
    <dbReference type="NCBI Taxonomy" id="2590779"/>
    <lineage>
        <taxon>Bacteria</taxon>
        <taxon>Bacillati</taxon>
        <taxon>Actinomycetota</taxon>
        <taxon>Actinomycetes</taxon>
        <taxon>Micrococcales</taxon>
        <taxon>Microbacteriaceae</taxon>
        <taxon>Schumannella</taxon>
    </lineage>
</organism>
<feature type="compositionally biased region" description="Low complexity" evidence="1">
    <location>
        <begin position="51"/>
        <end position="60"/>
    </location>
</feature>
<keyword evidence="4" id="KW-1185">Reference proteome</keyword>
<dbReference type="RefSeq" id="WP_141161796.1">
    <property type="nucleotide sequence ID" value="NZ_VHQG01000001.1"/>
</dbReference>
<evidence type="ECO:0000259" key="2">
    <source>
        <dbReference type="Pfam" id="PF14016"/>
    </source>
</evidence>